<evidence type="ECO:0000313" key="3">
    <source>
        <dbReference type="Proteomes" id="UP000410984"/>
    </source>
</evidence>
<protein>
    <recommendedName>
        <fullName evidence="4">Homogentisate 1,2-dioxygenase</fullName>
    </recommendedName>
</protein>
<evidence type="ECO:0000256" key="1">
    <source>
        <dbReference type="SAM" id="SignalP"/>
    </source>
</evidence>
<gene>
    <name evidence="2" type="ORF">MET9862_04739</name>
</gene>
<proteinExistence type="predicted"/>
<keyword evidence="3" id="KW-1185">Reference proteome</keyword>
<feature type="signal peptide" evidence="1">
    <location>
        <begin position="1"/>
        <end position="19"/>
    </location>
</feature>
<reference evidence="2 3" key="1">
    <citation type="submission" date="2019-06" db="EMBL/GenBank/DDBJ databases">
        <authorList>
            <person name="Rodrigo-Torres L."/>
            <person name="Arahal R. D."/>
            <person name="Lucena T."/>
        </authorList>
    </citation>
    <scope>NUCLEOTIDE SEQUENCE [LARGE SCALE GENOMIC DNA]</scope>
    <source>
        <strain evidence="2 3">SB0023/3</strain>
    </source>
</reference>
<dbReference type="AlphaFoldDB" id="A0A509EKH4"/>
<organism evidence="2 3">
    <name type="scientific">Methylobacterium symbioticum</name>
    <dbReference type="NCBI Taxonomy" id="2584084"/>
    <lineage>
        <taxon>Bacteria</taxon>
        <taxon>Pseudomonadati</taxon>
        <taxon>Pseudomonadota</taxon>
        <taxon>Alphaproteobacteria</taxon>
        <taxon>Hyphomicrobiales</taxon>
        <taxon>Methylobacteriaceae</taxon>
        <taxon>Methylobacterium</taxon>
    </lineage>
</organism>
<keyword evidence="1" id="KW-0732">Signal</keyword>
<dbReference type="OrthoDB" id="7376020at2"/>
<evidence type="ECO:0000313" key="2">
    <source>
        <dbReference type="EMBL" id="VUD74114.1"/>
    </source>
</evidence>
<sequence length="159" mass="16644">MRRGLVTVAALLSGGLAQAAEVGCEPLAWTLDTERALIAAATEAGDRSSPPLARRLVMRPLSEVALPKPPERAPRDAGAHAGLASVTVPEPGLYRVTLDAEGWLDAIQDGTYRRAEAFTGVRDCPGIRKSVRFRLDAGPVTIQVTGPGGAIGLAVTREP</sequence>
<evidence type="ECO:0008006" key="4">
    <source>
        <dbReference type="Google" id="ProtNLM"/>
    </source>
</evidence>
<feature type="chain" id="PRO_5021454737" description="Homogentisate 1,2-dioxygenase" evidence="1">
    <location>
        <begin position="20"/>
        <end position="159"/>
    </location>
</feature>
<dbReference type="RefSeq" id="WP_142585285.1">
    <property type="nucleotide sequence ID" value="NZ_CABFPH010000103.1"/>
</dbReference>
<dbReference type="EMBL" id="CABFPH010000103">
    <property type="protein sequence ID" value="VUD74114.1"/>
    <property type="molecule type" value="Genomic_DNA"/>
</dbReference>
<accession>A0A509EKH4</accession>
<dbReference type="Proteomes" id="UP000410984">
    <property type="component" value="Unassembled WGS sequence"/>
</dbReference>
<name>A0A509EKH4_9HYPH</name>